<evidence type="ECO:0000256" key="5">
    <source>
        <dbReference type="ARBA" id="ARBA00023136"/>
    </source>
</evidence>
<dbReference type="InterPro" id="IPR008969">
    <property type="entry name" value="CarboxyPept-like_regulatory"/>
</dbReference>
<keyword evidence="10" id="KW-1185">Reference proteome</keyword>
<accession>A0ABT8KK12</accession>
<dbReference type="Gene3D" id="2.60.40.1120">
    <property type="entry name" value="Carboxypeptidase-like, regulatory domain"/>
    <property type="match status" value="1"/>
</dbReference>
<reference evidence="9" key="1">
    <citation type="submission" date="2023-06" db="EMBL/GenBank/DDBJ databases">
        <title>Genomic of Parafulvivirga corallium.</title>
        <authorList>
            <person name="Wang G."/>
        </authorList>
    </citation>
    <scope>NUCLEOTIDE SEQUENCE</scope>
    <source>
        <strain evidence="9">BMA10</strain>
    </source>
</reference>
<proteinExistence type="inferred from homology"/>
<evidence type="ECO:0000256" key="7">
    <source>
        <dbReference type="PROSITE-ProRule" id="PRU01360"/>
    </source>
</evidence>
<comment type="subcellular location">
    <subcellularLocation>
        <location evidence="1 7">Cell outer membrane</location>
        <topology evidence="1 7">Multi-pass membrane protein</topology>
    </subcellularLocation>
</comment>
<dbReference type="Gene3D" id="2.170.130.10">
    <property type="entry name" value="TonB-dependent receptor, plug domain"/>
    <property type="match status" value="1"/>
</dbReference>
<dbReference type="SUPFAM" id="SSF56935">
    <property type="entry name" value="Porins"/>
    <property type="match status" value="1"/>
</dbReference>
<dbReference type="RefSeq" id="WP_346751079.1">
    <property type="nucleotide sequence ID" value="NZ_JAUJEA010000002.1"/>
</dbReference>
<dbReference type="InterPro" id="IPR037066">
    <property type="entry name" value="Plug_dom_sf"/>
</dbReference>
<keyword evidence="5 7" id="KW-0472">Membrane</keyword>
<gene>
    <name evidence="9" type="ORF">QQ008_06755</name>
</gene>
<keyword evidence="9" id="KW-0675">Receptor</keyword>
<organism evidence="9 10">
    <name type="scientific">Splendidivirga corallicola</name>
    <dbReference type="NCBI Taxonomy" id="3051826"/>
    <lineage>
        <taxon>Bacteria</taxon>
        <taxon>Pseudomonadati</taxon>
        <taxon>Bacteroidota</taxon>
        <taxon>Cytophagia</taxon>
        <taxon>Cytophagales</taxon>
        <taxon>Splendidivirgaceae</taxon>
        <taxon>Splendidivirga</taxon>
    </lineage>
</organism>
<dbReference type="Proteomes" id="UP001172082">
    <property type="component" value="Unassembled WGS sequence"/>
</dbReference>
<evidence type="ECO:0000256" key="1">
    <source>
        <dbReference type="ARBA" id="ARBA00004571"/>
    </source>
</evidence>
<protein>
    <submittedName>
        <fullName evidence="9">TonB-dependent receptor</fullName>
    </submittedName>
</protein>
<dbReference type="EMBL" id="JAUJEA010000002">
    <property type="protein sequence ID" value="MDN5201051.1"/>
    <property type="molecule type" value="Genomic_DNA"/>
</dbReference>
<evidence type="ECO:0000256" key="3">
    <source>
        <dbReference type="ARBA" id="ARBA00022452"/>
    </source>
</evidence>
<sequence>MLKQIYKDWLFGKVAIWKGIRLFLISTLILFLTPTLKTFAQDKYTVSGYIKDQSNGESLIGVTVFVKEIANGTVSNNYGYYSITLSPGTYHLEYRYLGYHILEKEINLSGNQKVDIELISEQQELEEIVIQADPEDANVTSIEMSVNKLDIKTIQKLPPFFGEADIIKSIQLLPGVSTVGEGASGFNVRGGSTSQNLILLDEAPVYNSSHLLGFFSVFNPDAVKDVKLIKGGIPANYGGRIASILDVRMKEGNSKAFAAQGGIGSVFSRLTLEGPIAKDKASFIFAARRSYADVFAKVFTDALDDGAALNFYDLTFKTNYNINKNNRIYLSAYLGRDNFKFDENQGFNWGNQTTTLRWNHLFNDRLFSNFTFLFSNYDYVLAFGENEMDRFDWNSNVTTFDFKPEFSYFLNSDNEISFGGEALLYNFEPANAVGVSNGERRDVSVDRKLALESALYLANDQQIGSNITLQYGLRLSNFRYLGAPTDYYEFDNPEPGIRRNVTQVFQADEWETIQSYSNLEPRFSLKYQLSSNSSIKASYNRTTQYIHLVSNTTASNPLDIWTPSTNNIKPQLGDQWVLGFFKNFGPNNDFETSIEAYYRKTQNQIDYIDGADLLINELIEGDLLAGDGRAYGLELFIKKNKGRFNGWLSYTLGKTELQVEGINGGNWYPTRYDQTHNLKLVGFYELNDRWTFSANFTLKSGTPTTFPTSRFQIQDYVIPYNYSGSRNNTRIPAFHRLDISATLQGKKMRKGKVRKNEDYWVFGIYNLYSRKNPFSIYFSQDDDSLVGGEPIRTQATQLSIIGSFIPSVSYNFKF</sequence>
<dbReference type="InterPro" id="IPR036942">
    <property type="entry name" value="Beta-barrel_TonB_sf"/>
</dbReference>
<keyword evidence="2 7" id="KW-0813">Transport</keyword>
<evidence type="ECO:0000256" key="2">
    <source>
        <dbReference type="ARBA" id="ARBA00022448"/>
    </source>
</evidence>
<dbReference type="InterPro" id="IPR039426">
    <property type="entry name" value="TonB-dep_rcpt-like"/>
</dbReference>
<keyword evidence="3 7" id="KW-1134">Transmembrane beta strand</keyword>
<evidence type="ECO:0000313" key="9">
    <source>
        <dbReference type="EMBL" id="MDN5201051.1"/>
    </source>
</evidence>
<evidence type="ECO:0000259" key="8">
    <source>
        <dbReference type="Pfam" id="PF07715"/>
    </source>
</evidence>
<dbReference type="Gene3D" id="2.40.170.20">
    <property type="entry name" value="TonB-dependent receptor, beta-barrel domain"/>
    <property type="match status" value="1"/>
</dbReference>
<dbReference type="Pfam" id="PF13715">
    <property type="entry name" value="CarbopepD_reg_2"/>
    <property type="match status" value="1"/>
</dbReference>
<evidence type="ECO:0000256" key="4">
    <source>
        <dbReference type="ARBA" id="ARBA00022692"/>
    </source>
</evidence>
<keyword evidence="4 7" id="KW-0812">Transmembrane</keyword>
<feature type="domain" description="TonB-dependent receptor plug" evidence="8">
    <location>
        <begin position="146"/>
        <end position="240"/>
    </location>
</feature>
<name>A0ABT8KK12_9BACT</name>
<dbReference type="PROSITE" id="PS52016">
    <property type="entry name" value="TONB_DEPENDENT_REC_3"/>
    <property type="match status" value="1"/>
</dbReference>
<keyword evidence="6 7" id="KW-0998">Cell outer membrane</keyword>
<comment type="similarity">
    <text evidence="7">Belongs to the TonB-dependent receptor family.</text>
</comment>
<dbReference type="SUPFAM" id="SSF49464">
    <property type="entry name" value="Carboxypeptidase regulatory domain-like"/>
    <property type="match status" value="1"/>
</dbReference>
<evidence type="ECO:0000313" key="10">
    <source>
        <dbReference type="Proteomes" id="UP001172082"/>
    </source>
</evidence>
<evidence type="ECO:0000256" key="6">
    <source>
        <dbReference type="ARBA" id="ARBA00023237"/>
    </source>
</evidence>
<dbReference type="InterPro" id="IPR012910">
    <property type="entry name" value="Plug_dom"/>
</dbReference>
<dbReference type="Pfam" id="PF07715">
    <property type="entry name" value="Plug"/>
    <property type="match status" value="1"/>
</dbReference>
<comment type="caution">
    <text evidence="9">The sequence shown here is derived from an EMBL/GenBank/DDBJ whole genome shotgun (WGS) entry which is preliminary data.</text>
</comment>